<dbReference type="EMBL" id="CP028271">
    <property type="protein sequence ID" value="QHM73787.1"/>
    <property type="molecule type" value="Genomic_DNA"/>
</dbReference>
<dbReference type="Proteomes" id="UP000464053">
    <property type="component" value="Chromosome"/>
</dbReference>
<evidence type="ECO:0000313" key="1">
    <source>
        <dbReference type="EMBL" id="QHM73787.1"/>
    </source>
</evidence>
<dbReference type="AlphaFoldDB" id="A0A6P1Q6W5"/>
<evidence type="ECO:0000313" key="2">
    <source>
        <dbReference type="Proteomes" id="UP000464053"/>
    </source>
</evidence>
<sequence length="121" mass="13283">MWIGFIMEKKTVSIGSEHKGHIKQTGVVQPLLHPFADGVLIGFGFAAEAGFLPGYFAASTPSMISTFDLRSRLFLYYPEIKISAVTKCVADFSNLTSYAIEYRSPGKNLNPNRGRHSPLGT</sequence>
<dbReference type="KEGG" id="mint:C7M51_04145"/>
<gene>
    <name evidence="1" type="ORF">C7M51_04145</name>
</gene>
<keyword evidence="2" id="KW-1185">Reference proteome</keyword>
<organism evidence="1 2">
    <name type="scientific">Mixta intestinalis</name>
    <dbReference type="NCBI Taxonomy" id="1615494"/>
    <lineage>
        <taxon>Bacteria</taxon>
        <taxon>Pseudomonadati</taxon>
        <taxon>Pseudomonadota</taxon>
        <taxon>Gammaproteobacteria</taxon>
        <taxon>Enterobacterales</taxon>
        <taxon>Erwiniaceae</taxon>
        <taxon>Mixta</taxon>
    </lineage>
</organism>
<name>A0A6P1Q6W5_9GAMM</name>
<accession>A0A6P1Q6W5</accession>
<protein>
    <submittedName>
        <fullName evidence="1">Uncharacterized protein</fullName>
    </submittedName>
</protein>
<reference evidence="1 2" key="1">
    <citation type="submission" date="2018-03" db="EMBL/GenBank/DDBJ databases">
        <title>Pantoea intestinalis SRCM103226 isolated form the mealworm.</title>
        <authorList>
            <person name="Jeong D.-Y."/>
            <person name="Kim J.W."/>
        </authorList>
    </citation>
    <scope>NUCLEOTIDE SEQUENCE [LARGE SCALE GENOMIC DNA]</scope>
    <source>
        <strain evidence="1 2">SRCM103226</strain>
    </source>
</reference>
<proteinExistence type="predicted"/>